<dbReference type="InterPro" id="IPR010982">
    <property type="entry name" value="Lambda_DNA-bd_dom_sf"/>
</dbReference>
<accession>A0A1M6T577</accession>
<dbReference type="PANTHER" id="PTHR46797:SF25">
    <property type="entry name" value="TRANSCRIPTIONAL REGULATOR"/>
    <property type="match status" value="1"/>
</dbReference>
<feature type="domain" description="HTH cro/C1-type" evidence="2">
    <location>
        <begin position="11"/>
        <end position="65"/>
    </location>
</feature>
<organism evidence="3 4">
    <name type="scientific">Caminicella sporogenes DSM 14501</name>
    <dbReference type="NCBI Taxonomy" id="1121266"/>
    <lineage>
        <taxon>Bacteria</taxon>
        <taxon>Bacillati</taxon>
        <taxon>Bacillota</taxon>
        <taxon>Clostridia</taxon>
        <taxon>Peptostreptococcales</taxon>
        <taxon>Caminicellaceae</taxon>
        <taxon>Caminicella</taxon>
    </lineage>
</organism>
<evidence type="ECO:0000256" key="1">
    <source>
        <dbReference type="ARBA" id="ARBA00023125"/>
    </source>
</evidence>
<dbReference type="EMBL" id="FRAJ01000023">
    <property type="protein sequence ID" value="SHK52016.1"/>
    <property type="molecule type" value="Genomic_DNA"/>
</dbReference>
<dbReference type="InterPro" id="IPR013096">
    <property type="entry name" value="Cupin_2"/>
</dbReference>
<reference evidence="3 4" key="1">
    <citation type="submission" date="2016-11" db="EMBL/GenBank/DDBJ databases">
        <authorList>
            <person name="Jaros S."/>
            <person name="Januszkiewicz K."/>
            <person name="Wedrychowicz H."/>
        </authorList>
    </citation>
    <scope>NUCLEOTIDE SEQUENCE [LARGE SCALE GENOMIC DNA]</scope>
    <source>
        <strain evidence="3 4">DSM 14501</strain>
    </source>
</reference>
<dbReference type="Gene3D" id="2.60.120.10">
    <property type="entry name" value="Jelly Rolls"/>
    <property type="match status" value="1"/>
</dbReference>
<dbReference type="Gene3D" id="1.10.260.40">
    <property type="entry name" value="lambda repressor-like DNA-binding domains"/>
    <property type="match status" value="1"/>
</dbReference>
<dbReference type="Pfam" id="PF01381">
    <property type="entry name" value="HTH_3"/>
    <property type="match status" value="1"/>
</dbReference>
<dbReference type="PROSITE" id="PS50943">
    <property type="entry name" value="HTH_CROC1"/>
    <property type="match status" value="1"/>
</dbReference>
<dbReference type="PANTHER" id="PTHR46797">
    <property type="entry name" value="HTH-TYPE TRANSCRIPTIONAL REGULATOR"/>
    <property type="match status" value="1"/>
</dbReference>
<dbReference type="InterPro" id="IPR001387">
    <property type="entry name" value="Cro/C1-type_HTH"/>
</dbReference>
<keyword evidence="1" id="KW-0238">DNA-binding</keyword>
<dbReference type="CDD" id="cd00093">
    <property type="entry name" value="HTH_XRE"/>
    <property type="match status" value="1"/>
</dbReference>
<dbReference type="InterPro" id="IPR011051">
    <property type="entry name" value="RmlC_Cupin_sf"/>
</dbReference>
<protein>
    <submittedName>
        <fullName evidence="3">Transcriptional regulator, XRE family with cupin sensor</fullName>
    </submittedName>
</protein>
<evidence type="ECO:0000259" key="2">
    <source>
        <dbReference type="PROSITE" id="PS50943"/>
    </source>
</evidence>
<dbReference type="RefSeq" id="WP_072968573.1">
    <property type="nucleotide sequence ID" value="NZ_FRAJ01000023.1"/>
</dbReference>
<evidence type="ECO:0000313" key="4">
    <source>
        <dbReference type="Proteomes" id="UP000184082"/>
    </source>
</evidence>
<proteinExistence type="predicted"/>
<evidence type="ECO:0000313" key="3">
    <source>
        <dbReference type="EMBL" id="SHK52016.1"/>
    </source>
</evidence>
<name>A0A1M6T577_9FIRM</name>
<dbReference type="Pfam" id="PF07883">
    <property type="entry name" value="Cupin_2"/>
    <property type="match status" value="1"/>
</dbReference>
<dbReference type="SUPFAM" id="SSF47413">
    <property type="entry name" value="lambda repressor-like DNA-binding domains"/>
    <property type="match status" value="1"/>
</dbReference>
<dbReference type="SMART" id="SM00530">
    <property type="entry name" value="HTH_XRE"/>
    <property type="match status" value="1"/>
</dbReference>
<keyword evidence="4" id="KW-1185">Reference proteome</keyword>
<dbReference type="InterPro" id="IPR014710">
    <property type="entry name" value="RmlC-like_jellyroll"/>
</dbReference>
<dbReference type="STRING" id="1121266.SAMN02745883_02242"/>
<gene>
    <name evidence="3" type="ORF">SAMN02745883_02242</name>
</gene>
<dbReference type="SUPFAM" id="SSF51182">
    <property type="entry name" value="RmlC-like cupins"/>
    <property type="match status" value="1"/>
</dbReference>
<dbReference type="Proteomes" id="UP000184082">
    <property type="component" value="Unassembled WGS sequence"/>
</dbReference>
<sequence>MSTNISIGKKIKQLRTNKKLTLKDLSNMTNLSTGFLSQLERGLTTIAIDSLEKIAKALEVNLSYFFDFHGKKNKSHIIRSYEQTVFQVKSDQFIQYHLSNDIENAQILPRLIEILPMTIEENINEYQHEGEEFIYVLEGILTLFINHQRYDLYPGDSAYFHSTYPHNWVNYTNKLVKIITVHTPNPFKLNKKNQ</sequence>
<dbReference type="GO" id="GO:0003677">
    <property type="term" value="F:DNA binding"/>
    <property type="evidence" value="ECO:0007669"/>
    <property type="project" value="UniProtKB-KW"/>
</dbReference>
<dbReference type="GO" id="GO:0003700">
    <property type="term" value="F:DNA-binding transcription factor activity"/>
    <property type="evidence" value="ECO:0007669"/>
    <property type="project" value="TreeGrafter"/>
</dbReference>
<dbReference type="CDD" id="cd02209">
    <property type="entry name" value="cupin_XRE_C"/>
    <property type="match status" value="1"/>
</dbReference>
<dbReference type="AlphaFoldDB" id="A0A1M6T577"/>
<dbReference type="InterPro" id="IPR050807">
    <property type="entry name" value="TransReg_Diox_bact_type"/>
</dbReference>
<dbReference type="GO" id="GO:0005829">
    <property type="term" value="C:cytosol"/>
    <property type="evidence" value="ECO:0007669"/>
    <property type="project" value="TreeGrafter"/>
</dbReference>